<feature type="transmembrane region" description="Helical" evidence="3">
    <location>
        <begin position="75"/>
        <end position="96"/>
    </location>
</feature>
<evidence type="ECO:0000313" key="4">
    <source>
        <dbReference type="EMBL" id="HGZ42664.1"/>
    </source>
</evidence>
<feature type="transmembrane region" description="Helical" evidence="3">
    <location>
        <begin position="130"/>
        <end position="150"/>
    </location>
</feature>
<dbReference type="PANTHER" id="PTHR34295:SF1">
    <property type="entry name" value="BIOTIN TRANSPORTER BIOY"/>
    <property type="match status" value="1"/>
</dbReference>
<evidence type="ECO:0000256" key="1">
    <source>
        <dbReference type="ARBA" id="ARBA00010692"/>
    </source>
</evidence>
<evidence type="ECO:0000256" key="3">
    <source>
        <dbReference type="SAM" id="Phobius"/>
    </source>
</evidence>
<feature type="transmembrane region" description="Helical" evidence="3">
    <location>
        <begin position="46"/>
        <end position="63"/>
    </location>
</feature>
<keyword evidence="3" id="KW-1133">Transmembrane helix</keyword>
<accession>A0A832I316</accession>
<dbReference type="Pfam" id="PF02632">
    <property type="entry name" value="BioY"/>
    <property type="match status" value="1"/>
</dbReference>
<keyword evidence="2 3" id="KW-0472">Membrane</keyword>
<organism evidence="4">
    <name type="scientific">Eiseniibacteriota bacterium</name>
    <dbReference type="NCBI Taxonomy" id="2212470"/>
    <lineage>
        <taxon>Bacteria</taxon>
        <taxon>Candidatus Eiseniibacteriota</taxon>
    </lineage>
</organism>
<sequence>MTARSLTLADVAVPRAGLLHNALLVAGASLVTAAAAQLAVPVPWSPVPLTGQTFAVLLSGAVLGARRAFLAQALYLAEGASGLPFFAGGAGGLAVFAGPTGGYLAAFPLAAAVTGALAERGLDRRFATMLAAMLAGSGAIFALGLAGLARFVPAEHLLASGLLPFLPGDLVKSALAAAAFPAAWRLAAPRDGGRA</sequence>
<keyword evidence="3" id="KW-0812">Transmembrane</keyword>
<comment type="caution">
    <text evidence="4">The sequence shown here is derived from an EMBL/GenBank/DDBJ whole genome shotgun (WGS) entry which is preliminary data.</text>
</comment>
<comment type="subcellular location">
    <subcellularLocation>
        <location evidence="2">Cell membrane</location>
        <topology evidence="2">Multi-pass membrane protein</topology>
    </subcellularLocation>
</comment>
<dbReference type="GO" id="GO:0015225">
    <property type="term" value="F:biotin transmembrane transporter activity"/>
    <property type="evidence" value="ECO:0007669"/>
    <property type="project" value="UniProtKB-UniRule"/>
</dbReference>
<keyword evidence="2" id="KW-0813">Transport</keyword>
<dbReference type="AlphaFoldDB" id="A0A832I316"/>
<dbReference type="PIRSF" id="PIRSF016661">
    <property type="entry name" value="BioY"/>
    <property type="match status" value="1"/>
</dbReference>
<feature type="transmembrane region" description="Helical" evidence="3">
    <location>
        <begin position="21"/>
        <end position="40"/>
    </location>
</feature>
<dbReference type="Gene3D" id="1.10.1760.20">
    <property type="match status" value="1"/>
</dbReference>
<evidence type="ECO:0000256" key="2">
    <source>
        <dbReference type="PIRNR" id="PIRNR016661"/>
    </source>
</evidence>
<gene>
    <name evidence="4" type="ORF">ENR23_04420</name>
</gene>
<dbReference type="GO" id="GO:0005886">
    <property type="term" value="C:plasma membrane"/>
    <property type="evidence" value="ECO:0007669"/>
    <property type="project" value="UniProtKB-SubCell"/>
</dbReference>
<keyword evidence="2" id="KW-1003">Cell membrane</keyword>
<proteinExistence type="inferred from homology"/>
<comment type="similarity">
    <text evidence="1 2">Belongs to the BioY family.</text>
</comment>
<protein>
    <recommendedName>
        <fullName evidence="2">Biotin transporter</fullName>
    </recommendedName>
</protein>
<dbReference type="EMBL" id="DSQF01000008">
    <property type="protein sequence ID" value="HGZ42664.1"/>
    <property type="molecule type" value="Genomic_DNA"/>
</dbReference>
<name>A0A832I316_UNCEI</name>
<dbReference type="PANTHER" id="PTHR34295">
    <property type="entry name" value="BIOTIN TRANSPORTER BIOY"/>
    <property type="match status" value="1"/>
</dbReference>
<dbReference type="InterPro" id="IPR003784">
    <property type="entry name" value="BioY"/>
</dbReference>
<reference evidence="4" key="1">
    <citation type="journal article" date="2020" name="mSystems">
        <title>Genome- and Community-Level Interaction Insights into Carbon Utilization and Element Cycling Functions of Hydrothermarchaeota in Hydrothermal Sediment.</title>
        <authorList>
            <person name="Zhou Z."/>
            <person name="Liu Y."/>
            <person name="Xu W."/>
            <person name="Pan J."/>
            <person name="Luo Z.H."/>
            <person name="Li M."/>
        </authorList>
    </citation>
    <scope>NUCLEOTIDE SEQUENCE [LARGE SCALE GENOMIC DNA]</scope>
    <source>
        <strain evidence="4">SpSt-381</strain>
    </source>
</reference>